<dbReference type="PANTHER" id="PTHR45527:SF1">
    <property type="entry name" value="FATTY ACID SYNTHASE"/>
    <property type="match status" value="1"/>
</dbReference>
<dbReference type="GO" id="GO:0005737">
    <property type="term" value="C:cytoplasm"/>
    <property type="evidence" value="ECO:0007669"/>
    <property type="project" value="TreeGrafter"/>
</dbReference>
<dbReference type="Gene3D" id="3.30.559.10">
    <property type="entry name" value="Chloramphenicol acetyltransferase-like domain"/>
    <property type="match status" value="1"/>
</dbReference>
<accession>A0A450WFF7</accession>
<dbReference type="PANTHER" id="PTHR45527">
    <property type="entry name" value="NONRIBOSOMAL PEPTIDE SYNTHETASE"/>
    <property type="match status" value="1"/>
</dbReference>
<dbReference type="GO" id="GO:0031177">
    <property type="term" value="F:phosphopantetheine binding"/>
    <property type="evidence" value="ECO:0007669"/>
    <property type="project" value="TreeGrafter"/>
</dbReference>
<dbReference type="Gene3D" id="3.30.559.30">
    <property type="entry name" value="Nonribosomal peptide synthetase, condensation domain"/>
    <property type="match status" value="1"/>
</dbReference>
<dbReference type="GO" id="GO:0043041">
    <property type="term" value="P:amino acid activation for nonribosomal peptide biosynthetic process"/>
    <property type="evidence" value="ECO:0007669"/>
    <property type="project" value="TreeGrafter"/>
</dbReference>
<name>A0A450WFF7_9GAMM</name>
<dbReference type="AlphaFoldDB" id="A0A450WFF7"/>
<dbReference type="SUPFAM" id="SSF52777">
    <property type="entry name" value="CoA-dependent acyltransferases"/>
    <property type="match status" value="2"/>
</dbReference>
<protein>
    <submittedName>
        <fullName evidence="2">Condensation domain-containing protein</fullName>
    </submittedName>
</protein>
<reference evidence="2" key="1">
    <citation type="submission" date="2019-02" db="EMBL/GenBank/DDBJ databases">
        <authorList>
            <person name="Gruber-Vodicka R. H."/>
            <person name="Seah K. B. B."/>
        </authorList>
    </citation>
    <scope>NUCLEOTIDE SEQUENCE</scope>
    <source>
        <strain evidence="2">BECK_S312</strain>
        <strain evidence="3">BECK_S426</strain>
    </source>
</reference>
<evidence type="ECO:0000259" key="1">
    <source>
        <dbReference type="Pfam" id="PF00668"/>
    </source>
</evidence>
<dbReference type="Pfam" id="PF00668">
    <property type="entry name" value="Condensation"/>
    <property type="match status" value="1"/>
</dbReference>
<dbReference type="InterPro" id="IPR023213">
    <property type="entry name" value="CAT-like_dom_sf"/>
</dbReference>
<dbReference type="GO" id="GO:0044550">
    <property type="term" value="P:secondary metabolite biosynthetic process"/>
    <property type="evidence" value="ECO:0007669"/>
    <property type="project" value="TreeGrafter"/>
</dbReference>
<proteinExistence type="predicted"/>
<dbReference type="EMBL" id="CAADFM010000133">
    <property type="protein sequence ID" value="VFK15777.1"/>
    <property type="molecule type" value="Genomic_DNA"/>
</dbReference>
<gene>
    <name evidence="2" type="ORF">BECKLPF1236A_GA0070988_101332</name>
    <name evidence="3" type="ORF">BECKLPF1236C_GA0070990_101412</name>
</gene>
<dbReference type="InterPro" id="IPR001242">
    <property type="entry name" value="Condensation_dom"/>
</dbReference>
<evidence type="ECO:0000313" key="2">
    <source>
        <dbReference type="EMBL" id="VFK15777.1"/>
    </source>
</evidence>
<dbReference type="EMBL" id="CAADFP010000141">
    <property type="protein sequence ID" value="VFK31506.1"/>
    <property type="molecule type" value="Genomic_DNA"/>
</dbReference>
<evidence type="ECO:0000313" key="3">
    <source>
        <dbReference type="EMBL" id="VFK31506.1"/>
    </source>
</evidence>
<feature type="domain" description="Condensation" evidence="1">
    <location>
        <begin position="8"/>
        <end position="300"/>
    </location>
</feature>
<dbReference type="GO" id="GO:0003824">
    <property type="term" value="F:catalytic activity"/>
    <property type="evidence" value="ECO:0007669"/>
    <property type="project" value="InterPro"/>
</dbReference>
<organism evidence="2">
    <name type="scientific">Candidatus Kentrum sp. LPFa</name>
    <dbReference type="NCBI Taxonomy" id="2126335"/>
    <lineage>
        <taxon>Bacteria</taxon>
        <taxon>Pseudomonadati</taxon>
        <taxon>Pseudomonadota</taxon>
        <taxon>Gammaproteobacteria</taxon>
        <taxon>Candidatus Kentrum</taxon>
    </lineage>
</organism>
<sequence>MPAIRLGRTTFSERDGVPFQIVHEGPFVDYREILIKDGGEADLEEILDAQVSQRPIDLEQGPPVRWVLVSIKRQQPVLLFIAHHIISDGWSIITAITELGKLYREETGGPPANLPLPKETYSRFIQEQSGWLASQGGERERLFWREALSGHIPLLNLPTNRPRPANPSFRTDTLPFAIPLSLQKEMRKLAKDMKVRPLALWLSAWFVFLHRLTGQQDLVTTIPGLGRSRKYFSVLGFFVNAIAIRARCSGTDTFRAFLTQVTGTLDIALTHKNFPLSLMFQSVDRGTSSSLAQTSFAWQNL</sequence>